<evidence type="ECO:0000256" key="2">
    <source>
        <dbReference type="SAM" id="Phobius"/>
    </source>
</evidence>
<accession>A0A6J8D5L1</accession>
<dbReference type="AlphaFoldDB" id="A0A6J8D5L1"/>
<feature type="compositionally biased region" description="Basic and acidic residues" evidence="1">
    <location>
        <begin position="66"/>
        <end position="77"/>
    </location>
</feature>
<evidence type="ECO:0000313" key="4">
    <source>
        <dbReference type="Proteomes" id="UP000507470"/>
    </source>
</evidence>
<feature type="transmembrane region" description="Helical" evidence="2">
    <location>
        <begin position="6"/>
        <end position="33"/>
    </location>
</feature>
<feature type="compositionally biased region" description="Basic and acidic residues" evidence="1">
    <location>
        <begin position="299"/>
        <end position="308"/>
    </location>
</feature>
<gene>
    <name evidence="3" type="ORF">MCOR_36340</name>
</gene>
<keyword evidence="2" id="KW-0472">Membrane</keyword>
<feature type="region of interest" description="Disordered" evidence="1">
    <location>
        <begin position="408"/>
        <end position="431"/>
    </location>
</feature>
<keyword evidence="2" id="KW-0812">Transmembrane</keyword>
<dbReference type="OrthoDB" id="6095292at2759"/>
<dbReference type="EMBL" id="CACVKT020006490">
    <property type="protein sequence ID" value="CAC5402390.1"/>
    <property type="molecule type" value="Genomic_DNA"/>
</dbReference>
<keyword evidence="4" id="KW-1185">Reference proteome</keyword>
<feature type="region of interest" description="Disordered" evidence="1">
    <location>
        <begin position="222"/>
        <end position="310"/>
    </location>
</feature>
<name>A0A6J8D5L1_MYTCO</name>
<keyword evidence="2" id="KW-1133">Transmembrane helix</keyword>
<sequence>MVNREELIAIVGGSLAGLVVLMVTIAICIYCCCGRKKESKKNNRRFQPLQSGNDSSKHSTLNGVDPRMDPRSAENRLPKVGSNGLWMGGAPSMYAVPPPNNYHYGDRDRDRERDRHGKRSSSLQRTTSEERLHQNQNIRYIAYRSKSYGTDLEMLGRGHPVYTSGNMHLYHSNPYNYYEPYALPRSNSYLNMYGGYPPYPSNSSRDSRAMLVEYPEGHEYIYDPYRDTTDDRRRGKKVKRTHSDLTGTKRKRKEKRRGSPMEDRRNRSVERLDRPSGSDRATSADVHRQQKQPYILQTKEQRPPKEISEQTATIDIHDTELSECATDSAKIRAIQGRTSDPEPISKKWPVNDDLKLDLPSDINDDGTDIDIQVKRYQYDGNYPNKIESHPNKPTENKTGGYTNSAYIENERRDGGHVHKRLEKRESNTDGKQVSAAFDFLNNYVSDEEETVFADSRRQSPLPFDT</sequence>
<feature type="compositionally biased region" description="Basic and acidic residues" evidence="1">
    <location>
        <begin position="104"/>
        <end position="115"/>
    </location>
</feature>
<feature type="compositionally biased region" description="Basic and acidic residues" evidence="1">
    <location>
        <begin position="408"/>
        <end position="428"/>
    </location>
</feature>
<protein>
    <submittedName>
        <fullName evidence="3">Uncharacterized protein</fullName>
    </submittedName>
</protein>
<dbReference type="Proteomes" id="UP000507470">
    <property type="component" value="Unassembled WGS sequence"/>
</dbReference>
<reference evidence="3 4" key="1">
    <citation type="submission" date="2020-06" db="EMBL/GenBank/DDBJ databases">
        <authorList>
            <person name="Li R."/>
            <person name="Bekaert M."/>
        </authorList>
    </citation>
    <scope>NUCLEOTIDE SEQUENCE [LARGE SCALE GENOMIC DNA]</scope>
    <source>
        <strain evidence="4">wild</strain>
    </source>
</reference>
<feature type="compositionally biased region" description="Basic and acidic residues" evidence="1">
    <location>
        <begin position="257"/>
        <end position="277"/>
    </location>
</feature>
<feature type="region of interest" description="Disordered" evidence="1">
    <location>
        <begin position="41"/>
        <end position="84"/>
    </location>
</feature>
<feature type="compositionally biased region" description="Polar residues" evidence="1">
    <location>
        <begin position="48"/>
        <end position="62"/>
    </location>
</feature>
<evidence type="ECO:0000313" key="3">
    <source>
        <dbReference type="EMBL" id="CAC5402390.1"/>
    </source>
</evidence>
<organism evidence="3 4">
    <name type="scientific">Mytilus coruscus</name>
    <name type="common">Sea mussel</name>
    <dbReference type="NCBI Taxonomy" id="42192"/>
    <lineage>
        <taxon>Eukaryota</taxon>
        <taxon>Metazoa</taxon>
        <taxon>Spiralia</taxon>
        <taxon>Lophotrochozoa</taxon>
        <taxon>Mollusca</taxon>
        <taxon>Bivalvia</taxon>
        <taxon>Autobranchia</taxon>
        <taxon>Pteriomorphia</taxon>
        <taxon>Mytilida</taxon>
        <taxon>Mytiloidea</taxon>
        <taxon>Mytilidae</taxon>
        <taxon>Mytilinae</taxon>
        <taxon>Mytilus</taxon>
    </lineage>
</organism>
<feature type="region of interest" description="Disordered" evidence="1">
    <location>
        <begin position="97"/>
        <end position="133"/>
    </location>
</feature>
<proteinExistence type="predicted"/>
<feature type="compositionally biased region" description="Basic and acidic residues" evidence="1">
    <location>
        <begin position="222"/>
        <end position="233"/>
    </location>
</feature>
<evidence type="ECO:0000256" key="1">
    <source>
        <dbReference type="SAM" id="MobiDB-lite"/>
    </source>
</evidence>